<dbReference type="GeneID" id="63734788"/>
<protein>
    <recommendedName>
        <fullName evidence="4">BTB domain-containing protein</fullName>
    </recommendedName>
</protein>
<dbReference type="OrthoDB" id="5376710at2759"/>
<dbReference type="RefSeq" id="XP_040682397.1">
    <property type="nucleotide sequence ID" value="XM_040819132.1"/>
</dbReference>
<feature type="compositionally biased region" description="Basic residues" evidence="1">
    <location>
        <begin position="18"/>
        <end position="33"/>
    </location>
</feature>
<name>A0A0B2WYJ2_METAS</name>
<dbReference type="HOGENOM" id="CLU_008374_0_0_1"/>
<dbReference type="Proteomes" id="UP000030816">
    <property type="component" value="Unassembled WGS sequence"/>
</dbReference>
<evidence type="ECO:0000256" key="1">
    <source>
        <dbReference type="SAM" id="MobiDB-lite"/>
    </source>
</evidence>
<proteinExistence type="predicted"/>
<feature type="compositionally biased region" description="Basic and acidic residues" evidence="1">
    <location>
        <begin position="34"/>
        <end position="58"/>
    </location>
</feature>
<accession>A0A0B2WYJ2</accession>
<feature type="region of interest" description="Disordered" evidence="1">
    <location>
        <begin position="1"/>
        <end position="63"/>
    </location>
</feature>
<dbReference type="AlphaFoldDB" id="A0A0B2WYJ2"/>
<sequence length="949" mass="106287">MYRTTSEGAASTAGSSSKKWRLPRPLRSKRSRASKGDNGKTSGPHEFDPNDSSPHLRSDPGSMHAMHEMQENNYKQLQIFIQRMRSAPSGPSHVDAAYREFEKIREPCATLCYGILQDELRLAPAMSSTTETATRRDSSLDSPCSPGAIIYDQRSSFSSRSLAEVVPGSVIKPGLVNELWLNAVRDWKACLEILCEAFKVSLADTYKNYERDATPEMVDLLFTSRKFRREAVHRMRNASVTRVLSADPQFFPRYEIRFRNYERVKKEVTEVRQLLQSGESGISPSRDIQEFSIAQQGDVMLEFANIGSEASHDDPVLRFRVSSYMLAETSPIFARMFSGHASSMQLHEAEDIVPHLPPSPTPFYEMNRHQSLEILMHAAHMHNESVPREVSFEQFIAIADCSMRYKSTSPLEMVVEHRWLPQWMHRGADDMPDGVLLISYAFGSRQLFTRMSKSAILHLVDEKDLQSKPWPQKIKDKIWAVRCAKLAQVYSCCTNAIQEYIRPPNRDSSRGLEIHPRMEMASSLQIPAAPPAEATTLTSSPRCPKGSHVCDAANLGWMMLIFNQMNLLPKILQPAILSHMAEPEQAPRSLAQMVETLMMMPSPMSPVHRGVCDPSPAFRTAIADIYNSVTGLTLHDISGKSHGWALSKHRMLDPQTIQATGLSRMAASDDNYSVATEFPNSIRLQVLSEIDDLTDLHAAAQINRGFYETYRAHELKLMRNCLRADRFRTPRGEKPEDKVRTEESEKIKRQRPTEEADAVTISTDYDDLSDESDEDDLEGIEGAKTSPKSIALSSPPLITEPPSCAEDESRSSEDAASPTTPRQVILDSPLPSPCSPTKPDQTAVTVDIEEPPTPMTDEEARRILWPDTIIAESSTPFSLPPPGMKAIREKFRAGNRLFAEALEDKTLVITGDKQLRSELDQRIGLLKKVQDNRRNSWGNIASGGCGSEA</sequence>
<evidence type="ECO:0008006" key="4">
    <source>
        <dbReference type="Google" id="ProtNLM"/>
    </source>
</evidence>
<keyword evidence="3" id="KW-1185">Reference proteome</keyword>
<organism evidence="2 3">
    <name type="scientific">Metarhizium album (strain ARSEF 1941)</name>
    <dbReference type="NCBI Taxonomy" id="1081103"/>
    <lineage>
        <taxon>Eukaryota</taxon>
        <taxon>Fungi</taxon>
        <taxon>Dikarya</taxon>
        <taxon>Ascomycota</taxon>
        <taxon>Pezizomycotina</taxon>
        <taxon>Sordariomycetes</taxon>
        <taxon>Hypocreomycetidae</taxon>
        <taxon>Hypocreales</taxon>
        <taxon>Clavicipitaceae</taxon>
        <taxon>Metarhizium</taxon>
    </lineage>
</organism>
<feature type="compositionally biased region" description="Low complexity" evidence="1">
    <location>
        <begin position="1"/>
        <end position="17"/>
    </location>
</feature>
<dbReference type="EMBL" id="AZHE01000001">
    <property type="protein sequence ID" value="KHO01332.1"/>
    <property type="molecule type" value="Genomic_DNA"/>
</dbReference>
<feature type="compositionally biased region" description="Acidic residues" evidence="1">
    <location>
        <begin position="764"/>
        <end position="779"/>
    </location>
</feature>
<feature type="compositionally biased region" description="Basic and acidic residues" evidence="1">
    <location>
        <begin position="728"/>
        <end position="754"/>
    </location>
</feature>
<gene>
    <name evidence="2" type="ORF">MAM_00333</name>
</gene>
<dbReference type="STRING" id="1081103.A0A0B2WYJ2"/>
<comment type="caution">
    <text evidence="2">The sequence shown here is derived from an EMBL/GenBank/DDBJ whole genome shotgun (WGS) entry which is preliminary data.</text>
</comment>
<feature type="region of interest" description="Disordered" evidence="1">
    <location>
        <begin position="728"/>
        <end position="844"/>
    </location>
</feature>
<evidence type="ECO:0000313" key="2">
    <source>
        <dbReference type="EMBL" id="KHO01332.1"/>
    </source>
</evidence>
<evidence type="ECO:0000313" key="3">
    <source>
        <dbReference type="Proteomes" id="UP000030816"/>
    </source>
</evidence>
<reference evidence="2 3" key="1">
    <citation type="journal article" date="2014" name="Proc. Natl. Acad. Sci. U.S.A.">
        <title>Trajectory and genomic determinants of fungal-pathogen speciation and host adaptation.</title>
        <authorList>
            <person name="Hu X."/>
            <person name="Xiao G."/>
            <person name="Zheng P."/>
            <person name="Shang Y."/>
            <person name="Su Y."/>
            <person name="Zhang X."/>
            <person name="Liu X."/>
            <person name="Zhan S."/>
            <person name="St Leger R.J."/>
            <person name="Wang C."/>
        </authorList>
    </citation>
    <scope>NUCLEOTIDE SEQUENCE [LARGE SCALE GENOMIC DNA]</scope>
    <source>
        <strain evidence="2 3">ARSEF 1941</strain>
    </source>
</reference>